<accession>A0A4R8SDI9</accession>
<sequence length="151" mass="16917">MNEVLASAPTETSSVQDLIQAWGLHRGKSITIEDEVLPAGVFGQWLSFPDRDVLRIRPGELSRERTIAHELGHIALGHHGQPVADYLNSQMQAASTDLVAYMLQRSCDETHAWPREEVAAERFASLLLRRLERAAAEGERLSRHRIDDALN</sequence>
<reference evidence="3 4" key="1">
    <citation type="journal article" date="2019" name="Sci. Rep.">
        <title>Extended insight into the Mycobacterium chelonae-abscessus complex through whole genome sequencing of Mycobacterium salmoniphilum outbreak and Mycobacterium salmoniphilum-like strains.</title>
        <authorList>
            <person name="Behra P.R.K."/>
            <person name="Das S."/>
            <person name="Pettersson B.M.F."/>
            <person name="Shirreff L."/>
            <person name="DuCote T."/>
            <person name="Jacobsson K.G."/>
            <person name="Ennis D.G."/>
            <person name="Kirsebom L.A."/>
        </authorList>
    </citation>
    <scope>NUCLEOTIDE SEQUENCE [LARGE SCALE GENOMIC DNA]</scope>
    <source>
        <strain evidence="2 3">CCUG 60883</strain>
        <strain evidence="1 4">CCUG 60885</strain>
    </source>
</reference>
<proteinExistence type="predicted"/>
<keyword evidence="3" id="KW-1185">Reference proteome</keyword>
<comment type="caution">
    <text evidence="1">The sequence shown here is derived from an EMBL/GenBank/DDBJ whole genome shotgun (WGS) entry which is preliminary data.</text>
</comment>
<dbReference type="EMBL" id="PECM01000001">
    <property type="protein sequence ID" value="TEA09303.1"/>
    <property type="molecule type" value="Genomic_DNA"/>
</dbReference>
<gene>
    <name evidence="2" type="ORF">CCUG60883_00064</name>
    <name evidence="1" type="ORF">CCUG60885_03123</name>
</gene>
<evidence type="ECO:0000313" key="1">
    <source>
        <dbReference type="EMBL" id="TDZ93520.1"/>
    </source>
</evidence>
<dbReference type="AlphaFoldDB" id="A0A4R8SDI9"/>
<name>A0A4R8SDI9_9MYCO</name>
<dbReference type="RefSeq" id="WP_234878824.1">
    <property type="nucleotide sequence ID" value="NZ_PECK01000006.1"/>
</dbReference>
<evidence type="ECO:0008006" key="5">
    <source>
        <dbReference type="Google" id="ProtNLM"/>
    </source>
</evidence>
<evidence type="ECO:0000313" key="2">
    <source>
        <dbReference type="EMBL" id="TEA09303.1"/>
    </source>
</evidence>
<organism evidence="1 4">
    <name type="scientific">Mycobacteroides salmoniphilum</name>
    <dbReference type="NCBI Taxonomy" id="404941"/>
    <lineage>
        <taxon>Bacteria</taxon>
        <taxon>Bacillati</taxon>
        <taxon>Actinomycetota</taxon>
        <taxon>Actinomycetes</taxon>
        <taxon>Mycobacteriales</taxon>
        <taxon>Mycobacteriaceae</taxon>
        <taxon>Mycobacteroides</taxon>
    </lineage>
</organism>
<evidence type="ECO:0000313" key="4">
    <source>
        <dbReference type="Proteomes" id="UP000295685"/>
    </source>
</evidence>
<protein>
    <recommendedName>
        <fullName evidence="5">IrrE N-terminal-like domain-containing protein</fullName>
    </recommendedName>
</protein>
<evidence type="ECO:0000313" key="3">
    <source>
        <dbReference type="Proteomes" id="UP000294844"/>
    </source>
</evidence>
<dbReference type="Proteomes" id="UP000294844">
    <property type="component" value="Unassembled WGS sequence"/>
</dbReference>
<dbReference type="EMBL" id="PECK01000006">
    <property type="protein sequence ID" value="TDZ93520.1"/>
    <property type="molecule type" value="Genomic_DNA"/>
</dbReference>
<dbReference type="Proteomes" id="UP000295685">
    <property type="component" value="Unassembled WGS sequence"/>
</dbReference>